<feature type="region of interest" description="Disordered" evidence="1">
    <location>
        <begin position="1031"/>
        <end position="1098"/>
    </location>
</feature>
<feature type="compositionally biased region" description="Polar residues" evidence="1">
    <location>
        <begin position="175"/>
        <end position="189"/>
    </location>
</feature>
<feature type="domain" description="Integrase catalytic" evidence="2">
    <location>
        <begin position="1352"/>
        <end position="1531"/>
    </location>
</feature>
<keyword evidence="4" id="KW-1185">Reference proteome</keyword>
<dbReference type="PANTHER" id="PTHR11439">
    <property type="entry name" value="GAG-POL-RELATED RETROTRANSPOSON"/>
    <property type="match status" value="1"/>
</dbReference>
<feature type="compositionally biased region" description="Basic and acidic residues" evidence="1">
    <location>
        <begin position="712"/>
        <end position="721"/>
    </location>
</feature>
<comment type="caution">
    <text evidence="3">The sequence shown here is derived from an EMBL/GenBank/DDBJ whole genome shotgun (WGS) entry which is preliminary data.</text>
</comment>
<dbReference type="Pfam" id="PF07727">
    <property type="entry name" value="RVT_2"/>
    <property type="match status" value="1"/>
</dbReference>
<feature type="compositionally biased region" description="Low complexity" evidence="1">
    <location>
        <begin position="695"/>
        <end position="710"/>
    </location>
</feature>
<feature type="region of interest" description="Disordered" evidence="1">
    <location>
        <begin position="366"/>
        <end position="391"/>
    </location>
</feature>
<dbReference type="PROSITE" id="PS50994">
    <property type="entry name" value="INTEGRASE"/>
    <property type="match status" value="1"/>
</dbReference>
<evidence type="ECO:0000313" key="4">
    <source>
        <dbReference type="Proteomes" id="UP000693970"/>
    </source>
</evidence>
<feature type="compositionally biased region" description="Polar residues" evidence="1">
    <location>
        <begin position="1056"/>
        <end position="1069"/>
    </location>
</feature>
<sequence length="2383" mass="272824">MKLSSKVLSNLEDTLSVKMLAGPTRYGDIDRTYPAYEGEEDRSSNMVAQGVDVPSTQWRHVYPKTRRNASIIDTGVNDVTLSTMEIQDQLRGVLGLNHANQPRLASSVGQGKASSKVMNHERAFAVTKRSNRFNTQLAPPRPEGSDAGKAHFDQYMSPDAGLYMYRLRGKRFNKSNSFAGQRNGTSGLPKNSVKKPTKMRMKVKGKWTTVIKRHDKSLVNAKTGELLNPTFRSRNKVTDEMDKFVTYVQDILDRDDNTNNTVTPNEVNAETKKALKFAARVLVQAHQLARHPNRHQGFTVLQRDSYRALSKLALDIAKNTDTQGLEALLNFNSINNLGKKHQFDLRGSRRQNINDIRQHLRYERQRSHHHLTRDHRHAQPTMDSRHHDSRPTHFQHINHHRSNPIPCYVMPRRQEWHPNRFQHAMMTTVTPFNDGGDDTDGDLPPLSTPTPSIRHNDKGGETTTPILATTITQDHFSDSESLPQFTSVEHANYPEFPPNKRTEELEDERRQALKDLKEWDGIIMTPEMEWVQHYIELAHLEAQAQHYGNPYFQFNHLMDTISPMFTLKGEEFLKRHFDMKESNIQTIARHIYPTDVVLYSVQLQQAGTNKEHRPFYSTIHNKIDRIIASTKVAKQLTDPNTSEHDVDNMLDSARLLRCNTSYSTKSKQQNSRRHHKKNKRKRSSRRKTYHRDSDSNSSSDYSLSESSYSGEDSEHAYDSDGNKTTTMSFSSNHKRRSAQSKEIGKVLKRLYDGAKQYHLSEYSVTRGTVDKRKSYFRTWIDTLRQILCSEPRYSHLLAKYPVIDCSNISTTSNIALAQFMFAKIEASSRQQVRASVRDHLDGVAIIRYLQRNFGGTTIIDCTKALQWLKDTCWEHQDNIDTFSNKFLRRSETYRTTLQSSKTKSTLDDVELLTIYLENLTVTMPQSHPLHQNVQNKFVELESCIAAEIEPTFTVHQMIDQMRYLESIQLNNTTSTRTSYNRARSKQHPRTPHTKANVASESQRNTNRANLVTQSKKFRPVKCWGCGHSHNLRDCPTTTDDQKQAIYRQKREEKQQRSTGHPTNPNSHQANKAAASKQEESTTTATPPTTNISANKVIEMPRRRGTNFAAPAKHFSGMTTTITPERTLNVKAFLTLTCATIEELITLLNDWLLDSGCTAHMSNNRDDFIGELEPYVTMVEVANGSLIEVRWRGTVKLLLIDKFDPDNRATVYLKNVLYVPQLSRRLFSVSEWNQCGGQITFMPDRCRIEILDSDDIPIHTIDTDPIYAAEEINQERVLTVTQPEPARRKHSVEQHLLHQRLGHRAISTLLLAEEDDVWADVRMIPDQEKFCQTCKITTARKANRGSSPLEQLDELVPGMCVMVDIVKNPVSESITSNTYYPFYLTATDLASRFFVPIGMKRKTADNVFAALQEWATSYGPSAEFNLSMLSRIHGDYDSAFRSEELRAKAAQYFIKVSFAAPRHQEQNGIHEANWQHIRNLAFAMMNQARVPKKFFHFAFEHAWKVHAVLPHKALTRADGKVQTPLGVYEGKPVGIESFRVLFCPVVMTYDNINLRSKNAHGQNVITSYNRKNNPQRGIRGIHVGLPRHNTGYLVYVPQMNSVLHCNDVYFDENFESTLVYTPSRHPAHFDIVVTDAPPHDDDNVEQTGSPLWFCNKKSSPYGTPMQTFAKAIVHEDYDIDVHAPHDEFDDDASVKSHDDMPALIVRYEDDSDSDDEEEEFNQDLFTQNNNTQNTQQSSYPESINIHDQPTDAATSPQHRYPQRIRRGNPKYACHIEQYTQHHTVPTPEEFVETVERAYNNEVVQPIQEVTDMLPTMFLPAPDNWKQILKLPPHVMSHWSASLLKELKELIKKQTFVIDTPNSGDPIIPVTAKFRVKLTKDGMIEKLKSRIALRGDLMRDNVEIPDTWCPIAGFRAFKMFLAMAAHYKKRIYQLDYVAAFLQADVLGRKFTTLPIEWKEMFRSNPEVHQWLGKPLRLTKSLYGDRVANLAWDETQSKWLTSEEIGFERLPSERSIYIKRTKEGMMMVLNAVDDQLYFATTIELKDWFERETDRRFDVQKLGQAEWYLQSRITQLADYSIILDQSRYAALVAARYLGPVNEEQIPTSTRVKYASPLPSGTVFTKEDCSKTYVDVLKLQEEFGFEYAAAVGSLIYLMNTFIKLTFSIPKLAKFMQKPGRTHFTILKHLLHHVQCHRCSAGIKFYSDIKLSPLYQMMVETGNTEHADALIILFTDSSFQDCPDTAKSTGGYLTFMEGGVVDNSSHLTGLVCHSSCEAEYCHATSGLMGSAFIRKVYNEMLGHESDKPLTIPLGIDSQSAMDTANSHKETSRTRHIARRYHYVRFAQMNSETKLFKIDGTRNPADSMTKALTAEQLNEEAAIYQTEVDP</sequence>
<dbReference type="InterPro" id="IPR013103">
    <property type="entry name" value="RVT_2"/>
</dbReference>
<protein>
    <submittedName>
        <fullName evidence="3">Reverse transcriptase RNA-dependent DNA polymerase</fullName>
    </submittedName>
</protein>
<dbReference type="Pfam" id="PF22936">
    <property type="entry name" value="Pol_BBD"/>
    <property type="match status" value="1"/>
</dbReference>
<evidence type="ECO:0000259" key="2">
    <source>
        <dbReference type="PROSITE" id="PS50994"/>
    </source>
</evidence>
<feature type="region of interest" description="Disordered" evidence="1">
    <location>
        <begin position="660"/>
        <end position="741"/>
    </location>
</feature>
<dbReference type="Proteomes" id="UP000693970">
    <property type="component" value="Unassembled WGS sequence"/>
</dbReference>
<feature type="region of interest" description="Disordered" evidence="1">
    <location>
        <begin position="1708"/>
        <end position="1759"/>
    </location>
</feature>
<feature type="compositionally biased region" description="Basic residues" evidence="1">
    <location>
        <begin position="982"/>
        <end position="992"/>
    </location>
</feature>
<dbReference type="GO" id="GO:0003964">
    <property type="term" value="F:RNA-directed DNA polymerase activity"/>
    <property type="evidence" value="ECO:0007669"/>
    <property type="project" value="UniProtKB-KW"/>
</dbReference>
<keyword evidence="3" id="KW-0548">Nucleotidyltransferase</keyword>
<evidence type="ECO:0000256" key="1">
    <source>
        <dbReference type="SAM" id="MobiDB-lite"/>
    </source>
</evidence>
<dbReference type="InterPro" id="IPR054722">
    <property type="entry name" value="PolX-like_BBD"/>
</dbReference>
<feature type="compositionally biased region" description="Basic residues" evidence="1">
    <location>
        <begin position="670"/>
        <end position="689"/>
    </location>
</feature>
<accession>A0A9K3M3K6</accession>
<dbReference type="PANTHER" id="PTHR11439:SF463">
    <property type="entry name" value="REVERSE TRANSCRIPTASE TY1_COPIA-TYPE DOMAIN-CONTAINING PROTEIN"/>
    <property type="match status" value="1"/>
</dbReference>
<feature type="compositionally biased region" description="Low complexity" evidence="1">
    <location>
        <begin position="442"/>
        <end position="452"/>
    </location>
</feature>
<name>A0A9K3M3K6_9STRA</name>
<reference evidence="3" key="1">
    <citation type="journal article" date="2021" name="Sci. Rep.">
        <title>Diploid genomic architecture of Nitzschia inconspicua, an elite biomass production diatom.</title>
        <authorList>
            <person name="Oliver A."/>
            <person name="Podell S."/>
            <person name="Pinowska A."/>
            <person name="Traller J.C."/>
            <person name="Smith S.R."/>
            <person name="McClure R."/>
            <person name="Beliaev A."/>
            <person name="Bohutskyi P."/>
            <person name="Hill E.A."/>
            <person name="Rabines A."/>
            <person name="Zheng H."/>
            <person name="Allen L.Z."/>
            <person name="Kuo A."/>
            <person name="Grigoriev I.V."/>
            <person name="Allen A.E."/>
            <person name="Hazlebeck D."/>
            <person name="Allen E.E."/>
        </authorList>
    </citation>
    <scope>NUCLEOTIDE SEQUENCE</scope>
    <source>
        <strain evidence="3">Hildebrandi</strain>
    </source>
</reference>
<feature type="compositionally biased region" description="Polar residues" evidence="1">
    <location>
        <begin position="722"/>
        <end position="731"/>
    </location>
</feature>
<evidence type="ECO:0000313" key="3">
    <source>
        <dbReference type="EMBL" id="KAG7373098.1"/>
    </source>
</evidence>
<proteinExistence type="predicted"/>
<feature type="region of interest" description="Disordered" evidence="1">
    <location>
        <begin position="175"/>
        <end position="197"/>
    </location>
</feature>
<feature type="region of interest" description="Disordered" evidence="1">
    <location>
        <begin position="130"/>
        <end position="149"/>
    </location>
</feature>
<feature type="compositionally biased region" description="Polar residues" evidence="1">
    <location>
        <begin position="1736"/>
        <end position="1756"/>
    </location>
</feature>
<dbReference type="OrthoDB" id="430476at2759"/>
<keyword evidence="3" id="KW-0695">RNA-directed DNA polymerase</keyword>
<dbReference type="InterPro" id="IPR001584">
    <property type="entry name" value="Integrase_cat-core"/>
</dbReference>
<feature type="region of interest" description="Disordered" evidence="1">
    <location>
        <begin position="434"/>
        <end position="463"/>
    </location>
</feature>
<feature type="compositionally biased region" description="Acidic residues" evidence="1">
    <location>
        <begin position="1708"/>
        <end position="1720"/>
    </location>
</feature>
<feature type="compositionally biased region" description="Polar residues" evidence="1">
    <location>
        <begin position="996"/>
        <end position="1013"/>
    </location>
</feature>
<reference evidence="3" key="2">
    <citation type="submission" date="2021-04" db="EMBL/GenBank/DDBJ databases">
        <authorList>
            <person name="Podell S."/>
        </authorList>
    </citation>
    <scope>NUCLEOTIDE SEQUENCE</scope>
    <source>
        <strain evidence="3">Hildebrandi</strain>
    </source>
</reference>
<dbReference type="GO" id="GO:0015074">
    <property type="term" value="P:DNA integration"/>
    <property type="evidence" value="ECO:0007669"/>
    <property type="project" value="InterPro"/>
</dbReference>
<gene>
    <name evidence="3" type="ORF">IV203_033822</name>
</gene>
<organism evidence="3 4">
    <name type="scientific">Nitzschia inconspicua</name>
    <dbReference type="NCBI Taxonomy" id="303405"/>
    <lineage>
        <taxon>Eukaryota</taxon>
        <taxon>Sar</taxon>
        <taxon>Stramenopiles</taxon>
        <taxon>Ochrophyta</taxon>
        <taxon>Bacillariophyta</taxon>
        <taxon>Bacillariophyceae</taxon>
        <taxon>Bacillariophycidae</taxon>
        <taxon>Bacillariales</taxon>
        <taxon>Bacillariaceae</taxon>
        <taxon>Nitzschia</taxon>
    </lineage>
</organism>
<feature type="region of interest" description="Disordered" evidence="1">
    <location>
        <begin position="973"/>
        <end position="1013"/>
    </location>
</feature>
<dbReference type="EMBL" id="JAGRRH010000002">
    <property type="protein sequence ID" value="KAG7373098.1"/>
    <property type="molecule type" value="Genomic_DNA"/>
</dbReference>
<feature type="compositionally biased region" description="Basic residues" evidence="1">
    <location>
        <begin position="366"/>
        <end position="378"/>
    </location>
</feature>
<keyword evidence="3" id="KW-0808">Transferase</keyword>
<dbReference type="CDD" id="cd09272">
    <property type="entry name" value="RNase_HI_RT_Ty1"/>
    <property type="match status" value="1"/>
</dbReference>
<feature type="compositionally biased region" description="Low complexity" evidence="1">
    <location>
        <begin position="1725"/>
        <end position="1735"/>
    </location>
</feature>
<feature type="compositionally biased region" description="Polar residues" evidence="1">
    <location>
        <begin position="660"/>
        <end position="669"/>
    </location>
</feature>